<sequence length="368" mass="37957">MSATRDSKGAAPAPWWRDPTWWSRAALTYAVALAGGTAASRAGIPLPWMLGPFFACGVFAAAGARLAAVPMSRELGQLAVGLAVGLRFTPATLVATLALFPAMLAATIYVMVYTFIAALIFRPLAAVDKTTAFFATAAGGVADMAIIARQKGGETSAVAMVHALRVSTTVAIIPLVVIAFGAPGTQPDAPPVDGAGLIWLALALVGSVGVVKLLQRTVLPNPWLVGPMFLGIALGASGLLRLTVPPLLIIAAQLAIGAWLGTRFERRALMALPRVAASGVVVSLFMVAAAGLGAFAMASLTEVPVTTSFLALAPAAVTEMAITAKVMHLDAEVVTAFHVMRIFLVCSTILVVFRIYNKLTGGADGSRL</sequence>
<gene>
    <name evidence="2" type="ORF">HMH01_06905</name>
</gene>
<dbReference type="InterPro" id="IPR017516">
    <property type="entry name" value="AbrB_dup"/>
</dbReference>
<reference evidence="2 3" key="1">
    <citation type="submission" date="2020-05" db="EMBL/GenBank/DDBJ databases">
        <title>Gimesia benthica sp. nov., a novel planctomycete isolated from a deep-sea water sample of the Northwest Indian Ocean.</title>
        <authorList>
            <person name="Wang J."/>
            <person name="Ruan C."/>
            <person name="Song L."/>
            <person name="Zhu Y."/>
            <person name="Li A."/>
            <person name="Zheng X."/>
            <person name="Wang L."/>
            <person name="Lu Z."/>
            <person name="Huang Y."/>
            <person name="Du W."/>
            <person name="Zhou Y."/>
            <person name="Huang L."/>
            <person name="Dai X."/>
        </authorList>
    </citation>
    <scope>NUCLEOTIDE SEQUENCE [LARGE SCALE GENOMIC DNA]</scope>
    <source>
        <strain evidence="2 3">YYQ-30</strain>
    </source>
</reference>
<keyword evidence="1" id="KW-0472">Membrane</keyword>
<proteinExistence type="predicted"/>
<comment type="caution">
    <text evidence="2">The sequence shown here is derived from an EMBL/GenBank/DDBJ whole genome shotgun (WGS) entry which is preliminary data.</text>
</comment>
<evidence type="ECO:0000256" key="1">
    <source>
        <dbReference type="SAM" id="Phobius"/>
    </source>
</evidence>
<evidence type="ECO:0000313" key="2">
    <source>
        <dbReference type="EMBL" id="NNU80165.1"/>
    </source>
</evidence>
<name>A0A849L1N0_9RHOB</name>
<protein>
    <submittedName>
        <fullName evidence="2">AbrB family transcriptional regulator</fullName>
    </submittedName>
</protein>
<dbReference type="PIRSF" id="PIRSF038991">
    <property type="entry name" value="Protein_AbrB"/>
    <property type="match status" value="1"/>
</dbReference>
<feature type="transmembrane region" description="Helical" evidence="1">
    <location>
        <begin position="107"/>
        <end position="125"/>
    </location>
</feature>
<dbReference type="InterPro" id="IPR007820">
    <property type="entry name" value="AbrB_fam"/>
</dbReference>
<dbReference type="PANTHER" id="PTHR38457">
    <property type="entry name" value="REGULATOR ABRB-RELATED"/>
    <property type="match status" value="1"/>
</dbReference>
<evidence type="ECO:0000313" key="3">
    <source>
        <dbReference type="Proteomes" id="UP000572377"/>
    </source>
</evidence>
<feature type="transmembrane region" description="Helical" evidence="1">
    <location>
        <begin position="46"/>
        <end position="66"/>
    </location>
</feature>
<keyword evidence="1" id="KW-0812">Transmembrane</keyword>
<feature type="transmembrane region" description="Helical" evidence="1">
    <location>
        <begin position="334"/>
        <end position="356"/>
    </location>
</feature>
<feature type="transmembrane region" description="Helical" evidence="1">
    <location>
        <begin position="160"/>
        <end position="182"/>
    </location>
</feature>
<dbReference type="RefSeq" id="WP_171323689.1">
    <property type="nucleotide sequence ID" value="NZ_JABFBC010000001.1"/>
</dbReference>
<feature type="transmembrane region" description="Helical" evidence="1">
    <location>
        <begin position="221"/>
        <end position="240"/>
    </location>
</feature>
<feature type="transmembrane region" description="Helical" evidence="1">
    <location>
        <begin position="246"/>
        <end position="264"/>
    </location>
</feature>
<feature type="transmembrane region" description="Helical" evidence="1">
    <location>
        <begin position="276"/>
        <end position="297"/>
    </location>
</feature>
<dbReference type="GO" id="GO:0010468">
    <property type="term" value="P:regulation of gene expression"/>
    <property type="evidence" value="ECO:0007669"/>
    <property type="project" value="InterPro"/>
</dbReference>
<organism evidence="2 3">
    <name type="scientific">Halovulum dunhuangense</name>
    <dbReference type="NCBI Taxonomy" id="1505036"/>
    <lineage>
        <taxon>Bacteria</taxon>
        <taxon>Pseudomonadati</taxon>
        <taxon>Pseudomonadota</taxon>
        <taxon>Alphaproteobacteria</taxon>
        <taxon>Rhodobacterales</taxon>
        <taxon>Paracoccaceae</taxon>
        <taxon>Halovulum</taxon>
    </lineage>
</organism>
<feature type="transmembrane region" description="Helical" evidence="1">
    <location>
        <begin position="194"/>
        <end position="214"/>
    </location>
</feature>
<feature type="transmembrane region" description="Helical" evidence="1">
    <location>
        <begin position="21"/>
        <end position="39"/>
    </location>
</feature>
<keyword evidence="3" id="KW-1185">Reference proteome</keyword>
<dbReference type="Proteomes" id="UP000572377">
    <property type="component" value="Unassembled WGS sequence"/>
</dbReference>
<dbReference type="Pfam" id="PF05145">
    <property type="entry name" value="AbrB"/>
    <property type="match status" value="1"/>
</dbReference>
<dbReference type="GO" id="GO:0016020">
    <property type="term" value="C:membrane"/>
    <property type="evidence" value="ECO:0007669"/>
    <property type="project" value="InterPro"/>
</dbReference>
<dbReference type="NCBIfam" id="TIGR03082">
    <property type="entry name" value="Gneg_AbrB_dup"/>
    <property type="match status" value="2"/>
</dbReference>
<dbReference type="AlphaFoldDB" id="A0A849L1N0"/>
<dbReference type="PANTHER" id="PTHR38457:SF1">
    <property type="entry name" value="REGULATOR ABRB-RELATED"/>
    <property type="match status" value="1"/>
</dbReference>
<accession>A0A849L1N0</accession>
<keyword evidence="1" id="KW-1133">Transmembrane helix</keyword>
<feature type="transmembrane region" description="Helical" evidence="1">
    <location>
        <begin position="78"/>
        <end position="100"/>
    </location>
</feature>
<dbReference type="EMBL" id="JABFBC010000001">
    <property type="protein sequence ID" value="NNU80165.1"/>
    <property type="molecule type" value="Genomic_DNA"/>
</dbReference>